<dbReference type="OrthoDB" id="136279at2"/>
<dbReference type="Gene3D" id="1.10.510.10">
    <property type="entry name" value="Transferase(Phosphotransferase) domain 1"/>
    <property type="match status" value="1"/>
</dbReference>
<dbReference type="HOGENOM" id="CLU_598370_0_0_0"/>
<evidence type="ECO:0000256" key="6">
    <source>
        <dbReference type="ARBA" id="ARBA00022840"/>
    </source>
</evidence>
<feature type="transmembrane region" description="Helical" evidence="10">
    <location>
        <begin position="362"/>
        <end position="382"/>
    </location>
</feature>
<keyword evidence="10" id="KW-0812">Transmembrane</keyword>
<dbReference type="SMART" id="SM00220">
    <property type="entry name" value="S_TKc"/>
    <property type="match status" value="1"/>
</dbReference>
<evidence type="ECO:0000256" key="4">
    <source>
        <dbReference type="ARBA" id="ARBA00022741"/>
    </source>
</evidence>
<dbReference type="AlphaFoldDB" id="A7NLS7"/>
<sequence>MRCPVCNTPNPDGAPFCAECGTRLSGSITPAVSSATGVLPQQTVLQGRYIIEQKLGQGGMGAVYRARDLRLSTVAWAIKEMSQAQITGPLELQEARAAFQREAELLAGLSHPGLPKVVDHFEQDGKAYLVMEFVPGDSLLTIARREGLPFPLPRVLDWARQLCEVLDYLHNRPTPIIFRDLKPANIMLTPEGRIKLVDFGIARVFKPGKERDTQAFGTLGYSAPEQYGQSQTDPRADIYSLGVLLHQLLTGYDPTSTPFRLPPASRVNPAIPPHISEAIARAVDPDPAMRFPDVRAFYRALTGDQQVILRSDAPTTMAQLRMGGAGSFGQTTPISSPVSGGAAASASPAPLPTTGVANAGRWIGIVSVVIMGLAAIFVAIGVTSEGADSTLSGFGYLMAFLPFATGPVAFLLGLIALLSPATQQTVRGRQHAVVAVAAGLVTGLLCCGIFTMVGSSG</sequence>
<keyword evidence="4 9" id="KW-0547">Nucleotide-binding</keyword>
<comment type="catalytic activity">
    <reaction evidence="7">
        <text>L-threonyl-[protein] + ATP = O-phospho-L-threonyl-[protein] + ADP + H(+)</text>
        <dbReference type="Rhea" id="RHEA:46608"/>
        <dbReference type="Rhea" id="RHEA-COMP:11060"/>
        <dbReference type="Rhea" id="RHEA-COMP:11605"/>
        <dbReference type="ChEBI" id="CHEBI:15378"/>
        <dbReference type="ChEBI" id="CHEBI:30013"/>
        <dbReference type="ChEBI" id="CHEBI:30616"/>
        <dbReference type="ChEBI" id="CHEBI:61977"/>
        <dbReference type="ChEBI" id="CHEBI:456216"/>
        <dbReference type="EC" id="2.7.11.1"/>
    </reaction>
</comment>
<keyword evidence="5 12" id="KW-0418">Kinase</keyword>
<dbReference type="GO" id="GO:0005524">
    <property type="term" value="F:ATP binding"/>
    <property type="evidence" value="ECO:0007669"/>
    <property type="project" value="UniProtKB-UniRule"/>
</dbReference>
<keyword evidence="10" id="KW-1133">Transmembrane helix</keyword>
<accession>A7NLS7</accession>
<feature type="binding site" evidence="9">
    <location>
        <position position="79"/>
    </location>
    <ligand>
        <name>ATP</name>
        <dbReference type="ChEBI" id="CHEBI:30616"/>
    </ligand>
</feature>
<dbReference type="InterPro" id="IPR026870">
    <property type="entry name" value="Zinc_ribbon_dom"/>
</dbReference>
<dbReference type="PANTHER" id="PTHR24363:SF0">
    <property type="entry name" value="SERINE_THREONINE KINASE LIKE DOMAIN CONTAINING 1"/>
    <property type="match status" value="1"/>
</dbReference>
<proteinExistence type="predicted"/>
<evidence type="ECO:0000256" key="2">
    <source>
        <dbReference type="ARBA" id="ARBA00022527"/>
    </source>
</evidence>
<keyword evidence="10" id="KW-0472">Membrane</keyword>
<dbReference type="Proteomes" id="UP000000263">
    <property type="component" value="Chromosome"/>
</dbReference>
<evidence type="ECO:0000259" key="11">
    <source>
        <dbReference type="PROSITE" id="PS50011"/>
    </source>
</evidence>
<evidence type="ECO:0000313" key="12">
    <source>
        <dbReference type="EMBL" id="ABU58475.1"/>
    </source>
</evidence>
<dbReference type="RefSeq" id="WP_012120899.1">
    <property type="nucleotide sequence ID" value="NC_009767.1"/>
</dbReference>
<dbReference type="PROSITE" id="PS00107">
    <property type="entry name" value="PROTEIN_KINASE_ATP"/>
    <property type="match status" value="1"/>
</dbReference>
<name>A7NLS7_ROSCS</name>
<feature type="transmembrane region" description="Helical" evidence="10">
    <location>
        <begin position="394"/>
        <end position="419"/>
    </location>
</feature>
<protein>
    <recommendedName>
        <fullName evidence="1">non-specific serine/threonine protein kinase</fullName>
        <ecNumber evidence="1">2.7.11.1</ecNumber>
    </recommendedName>
</protein>
<evidence type="ECO:0000256" key="10">
    <source>
        <dbReference type="SAM" id="Phobius"/>
    </source>
</evidence>
<reference evidence="12 13" key="1">
    <citation type="submission" date="2007-08" db="EMBL/GenBank/DDBJ databases">
        <title>Complete sequence of Roseiflexus castenholzii DSM 13941.</title>
        <authorList>
            <consortium name="US DOE Joint Genome Institute"/>
            <person name="Copeland A."/>
            <person name="Lucas S."/>
            <person name="Lapidus A."/>
            <person name="Barry K."/>
            <person name="Glavina del Rio T."/>
            <person name="Dalin E."/>
            <person name="Tice H."/>
            <person name="Pitluck S."/>
            <person name="Thompson L.S."/>
            <person name="Brettin T."/>
            <person name="Bruce D."/>
            <person name="Detter J.C."/>
            <person name="Han C."/>
            <person name="Tapia R."/>
            <person name="Schmutz J."/>
            <person name="Larimer F."/>
            <person name="Land M."/>
            <person name="Hauser L."/>
            <person name="Kyrpides N."/>
            <person name="Mikhailova N."/>
            <person name="Bryant D.A."/>
            <person name="Hanada S."/>
            <person name="Tsukatani Y."/>
            <person name="Richardson P."/>
        </authorList>
    </citation>
    <scope>NUCLEOTIDE SEQUENCE [LARGE SCALE GENOMIC DNA]</scope>
    <source>
        <strain evidence="13">DSM 13941 / HLO8</strain>
    </source>
</reference>
<dbReference type="eggNOG" id="COG0515">
    <property type="taxonomic scope" value="Bacteria"/>
</dbReference>
<evidence type="ECO:0000256" key="7">
    <source>
        <dbReference type="ARBA" id="ARBA00047899"/>
    </source>
</evidence>
<keyword evidence="13" id="KW-1185">Reference proteome</keyword>
<dbReference type="CDD" id="cd14014">
    <property type="entry name" value="STKc_PknB_like"/>
    <property type="match status" value="1"/>
</dbReference>
<evidence type="ECO:0000256" key="9">
    <source>
        <dbReference type="PROSITE-ProRule" id="PRU10141"/>
    </source>
</evidence>
<feature type="transmembrane region" description="Helical" evidence="10">
    <location>
        <begin position="431"/>
        <end position="453"/>
    </location>
</feature>
<dbReference type="Pfam" id="PF13240">
    <property type="entry name" value="Zn_Ribbon_1"/>
    <property type="match status" value="1"/>
</dbReference>
<dbReference type="PANTHER" id="PTHR24363">
    <property type="entry name" value="SERINE/THREONINE PROTEIN KINASE"/>
    <property type="match status" value="1"/>
</dbReference>
<dbReference type="SUPFAM" id="SSF56112">
    <property type="entry name" value="Protein kinase-like (PK-like)"/>
    <property type="match status" value="1"/>
</dbReference>
<evidence type="ECO:0000313" key="13">
    <source>
        <dbReference type="Proteomes" id="UP000000263"/>
    </source>
</evidence>
<dbReference type="STRING" id="383372.Rcas_2393"/>
<dbReference type="InterPro" id="IPR011009">
    <property type="entry name" value="Kinase-like_dom_sf"/>
</dbReference>
<organism evidence="12 13">
    <name type="scientific">Roseiflexus castenholzii (strain DSM 13941 / HLO8)</name>
    <dbReference type="NCBI Taxonomy" id="383372"/>
    <lineage>
        <taxon>Bacteria</taxon>
        <taxon>Bacillati</taxon>
        <taxon>Chloroflexota</taxon>
        <taxon>Chloroflexia</taxon>
        <taxon>Chloroflexales</taxon>
        <taxon>Roseiflexineae</taxon>
        <taxon>Roseiflexaceae</taxon>
        <taxon>Roseiflexus</taxon>
    </lineage>
</organism>
<keyword evidence="6 9" id="KW-0067">ATP-binding</keyword>
<evidence type="ECO:0000256" key="3">
    <source>
        <dbReference type="ARBA" id="ARBA00022679"/>
    </source>
</evidence>
<dbReference type="EC" id="2.7.11.1" evidence="1"/>
<dbReference type="Pfam" id="PF00069">
    <property type="entry name" value="Pkinase"/>
    <property type="match status" value="1"/>
</dbReference>
<dbReference type="EMBL" id="CP000804">
    <property type="protein sequence ID" value="ABU58475.1"/>
    <property type="molecule type" value="Genomic_DNA"/>
</dbReference>
<evidence type="ECO:0000256" key="8">
    <source>
        <dbReference type="ARBA" id="ARBA00048679"/>
    </source>
</evidence>
<gene>
    <name evidence="12" type="ordered locus">Rcas_2393</name>
</gene>
<evidence type="ECO:0000256" key="1">
    <source>
        <dbReference type="ARBA" id="ARBA00012513"/>
    </source>
</evidence>
<comment type="catalytic activity">
    <reaction evidence="8">
        <text>L-seryl-[protein] + ATP = O-phospho-L-seryl-[protein] + ADP + H(+)</text>
        <dbReference type="Rhea" id="RHEA:17989"/>
        <dbReference type="Rhea" id="RHEA-COMP:9863"/>
        <dbReference type="Rhea" id="RHEA-COMP:11604"/>
        <dbReference type="ChEBI" id="CHEBI:15378"/>
        <dbReference type="ChEBI" id="CHEBI:29999"/>
        <dbReference type="ChEBI" id="CHEBI:30616"/>
        <dbReference type="ChEBI" id="CHEBI:83421"/>
        <dbReference type="ChEBI" id="CHEBI:456216"/>
        <dbReference type="EC" id="2.7.11.1"/>
    </reaction>
</comment>
<feature type="domain" description="Protein kinase" evidence="11">
    <location>
        <begin position="49"/>
        <end position="308"/>
    </location>
</feature>
<dbReference type="InterPro" id="IPR000719">
    <property type="entry name" value="Prot_kinase_dom"/>
</dbReference>
<keyword evidence="2 12" id="KW-0723">Serine/threonine-protein kinase</keyword>
<dbReference type="InterPro" id="IPR017441">
    <property type="entry name" value="Protein_kinase_ATP_BS"/>
</dbReference>
<evidence type="ECO:0000256" key="5">
    <source>
        <dbReference type="ARBA" id="ARBA00022777"/>
    </source>
</evidence>
<dbReference type="KEGG" id="rca:Rcas_2393"/>
<dbReference type="PROSITE" id="PS50011">
    <property type="entry name" value="PROTEIN_KINASE_DOM"/>
    <property type="match status" value="1"/>
</dbReference>
<dbReference type="GO" id="GO:0004674">
    <property type="term" value="F:protein serine/threonine kinase activity"/>
    <property type="evidence" value="ECO:0007669"/>
    <property type="project" value="UniProtKB-KW"/>
</dbReference>
<keyword evidence="3" id="KW-0808">Transferase</keyword>
<dbReference type="Gene3D" id="3.30.200.20">
    <property type="entry name" value="Phosphorylase Kinase, domain 1"/>
    <property type="match status" value="1"/>
</dbReference>